<dbReference type="Proteomes" id="UP000887540">
    <property type="component" value="Unplaced"/>
</dbReference>
<evidence type="ECO:0000256" key="3">
    <source>
        <dbReference type="ARBA" id="ARBA00023128"/>
    </source>
</evidence>
<keyword evidence="6" id="KW-1185">Reference proteome</keyword>
<dbReference type="PANTHER" id="PTHR23354:SF62">
    <property type="entry name" value="MUSTARD, ISOFORM V"/>
    <property type="match status" value="1"/>
</dbReference>
<evidence type="ECO:0000256" key="2">
    <source>
        <dbReference type="ARBA" id="ARBA00009540"/>
    </source>
</evidence>
<dbReference type="GO" id="GO:0006979">
    <property type="term" value="P:response to oxidative stress"/>
    <property type="evidence" value="ECO:0007669"/>
    <property type="project" value="TreeGrafter"/>
</dbReference>
<dbReference type="SMART" id="SM00584">
    <property type="entry name" value="TLDc"/>
    <property type="match status" value="1"/>
</dbReference>
<evidence type="ECO:0000256" key="4">
    <source>
        <dbReference type="ARBA" id="ARBA00040604"/>
    </source>
</evidence>
<accession>A0A914CQM5</accession>
<keyword evidence="3" id="KW-0496">Mitochondrion</keyword>
<dbReference type="InterPro" id="IPR006571">
    <property type="entry name" value="TLDc_dom"/>
</dbReference>
<sequence length="208" mass="23867">MSRKRKNCYDLMEAETEEYRAAQISPKMMVTFHPDFDAADGEIRQIVILRENLNEIGQIDDENPGVIEAISDEKMDKLHPLDESMFPEDSTKSQILSKEMIQQLLEILPVSAQGYPWIEIYSSFEGEYPNFGKLHRYKPTGQNYFFINATKEALSFGASNGHFGLWVDEDLNKGRTQKCDTFNNEPLVDGQSEDYIVQAIETYNFSLA</sequence>
<protein>
    <recommendedName>
        <fullName evidence="4">Oxidation resistance protein 1</fullName>
    </recommendedName>
</protein>
<dbReference type="AlphaFoldDB" id="A0A914CQM5"/>
<evidence type="ECO:0000313" key="6">
    <source>
        <dbReference type="Proteomes" id="UP000887540"/>
    </source>
</evidence>
<evidence type="ECO:0000256" key="1">
    <source>
        <dbReference type="ARBA" id="ARBA00004173"/>
    </source>
</evidence>
<dbReference type="GO" id="GO:0005739">
    <property type="term" value="C:mitochondrion"/>
    <property type="evidence" value="ECO:0007669"/>
    <property type="project" value="UniProtKB-SubCell"/>
</dbReference>
<proteinExistence type="inferred from homology"/>
<evidence type="ECO:0000259" key="5">
    <source>
        <dbReference type="SMART" id="SM00584"/>
    </source>
</evidence>
<dbReference type="GO" id="GO:0005634">
    <property type="term" value="C:nucleus"/>
    <property type="evidence" value="ECO:0007669"/>
    <property type="project" value="TreeGrafter"/>
</dbReference>
<dbReference type="WBParaSite" id="ACRNAN_scaffold13414.g28106.t1">
    <property type="protein sequence ID" value="ACRNAN_scaffold13414.g28106.t1"/>
    <property type="gene ID" value="ACRNAN_scaffold13414.g28106"/>
</dbReference>
<feature type="domain" description="TLDc" evidence="5">
    <location>
        <begin position="93"/>
        <end position="206"/>
    </location>
</feature>
<evidence type="ECO:0000313" key="7">
    <source>
        <dbReference type="WBParaSite" id="ACRNAN_scaffold13414.g28106.t1"/>
    </source>
</evidence>
<name>A0A914CQM5_9BILA</name>
<reference evidence="7" key="1">
    <citation type="submission" date="2022-11" db="UniProtKB">
        <authorList>
            <consortium name="WormBaseParasite"/>
        </authorList>
    </citation>
    <scope>IDENTIFICATION</scope>
</reference>
<comment type="subcellular location">
    <subcellularLocation>
        <location evidence="1">Mitochondrion</location>
    </subcellularLocation>
</comment>
<dbReference type="PANTHER" id="PTHR23354">
    <property type="entry name" value="NUCLEOLAR PROTEIN 7/ESTROGEN RECEPTOR COACTIVATOR-RELATED"/>
    <property type="match status" value="1"/>
</dbReference>
<dbReference type="Pfam" id="PF07534">
    <property type="entry name" value="TLD"/>
    <property type="match status" value="1"/>
</dbReference>
<comment type="similarity">
    <text evidence="2">Belongs to the OXR1 family.</text>
</comment>
<organism evidence="6 7">
    <name type="scientific">Acrobeloides nanus</name>
    <dbReference type="NCBI Taxonomy" id="290746"/>
    <lineage>
        <taxon>Eukaryota</taxon>
        <taxon>Metazoa</taxon>
        <taxon>Ecdysozoa</taxon>
        <taxon>Nematoda</taxon>
        <taxon>Chromadorea</taxon>
        <taxon>Rhabditida</taxon>
        <taxon>Tylenchina</taxon>
        <taxon>Cephalobomorpha</taxon>
        <taxon>Cephaloboidea</taxon>
        <taxon>Cephalobidae</taxon>
        <taxon>Acrobeloides</taxon>
    </lineage>
</organism>